<keyword evidence="8" id="KW-1133">Transmembrane helix</keyword>
<organism evidence="10 11">
    <name type="scientific">Pseudomonas piscis</name>
    <dbReference type="NCBI Taxonomy" id="2614538"/>
    <lineage>
        <taxon>Bacteria</taxon>
        <taxon>Pseudomonadati</taxon>
        <taxon>Pseudomonadota</taxon>
        <taxon>Gammaproteobacteria</taxon>
        <taxon>Pseudomonadales</taxon>
        <taxon>Pseudomonadaceae</taxon>
        <taxon>Pseudomonas</taxon>
    </lineage>
</organism>
<dbReference type="Pfam" id="PF16822">
    <property type="entry name" value="ALGX"/>
    <property type="match status" value="1"/>
</dbReference>
<dbReference type="AlphaFoldDB" id="A0A7X1PLD7"/>
<evidence type="ECO:0000313" key="10">
    <source>
        <dbReference type="EMBL" id="MQA53962.1"/>
    </source>
</evidence>
<evidence type="ECO:0000256" key="5">
    <source>
        <dbReference type="ARBA" id="ARBA00022764"/>
    </source>
</evidence>
<gene>
    <name evidence="10" type="ORF">GDH07_11625</name>
</gene>
<dbReference type="UniPathway" id="UPA00286"/>
<accession>A0A7X1PLD7</accession>
<dbReference type="Proteomes" id="UP000486534">
    <property type="component" value="Unassembled WGS sequence"/>
</dbReference>
<evidence type="ECO:0000256" key="7">
    <source>
        <dbReference type="ARBA" id="ARBA00023315"/>
    </source>
</evidence>
<dbReference type="RefSeq" id="WP_152897613.1">
    <property type="nucleotide sequence ID" value="NZ_WHUV01000002.1"/>
</dbReference>
<keyword evidence="8" id="KW-0812">Transmembrane</keyword>
<dbReference type="EMBL" id="WHUV01000002">
    <property type="protein sequence ID" value="MQA53962.1"/>
    <property type="molecule type" value="Genomic_DNA"/>
</dbReference>
<evidence type="ECO:0000256" key="6">
    <source>
        <dbReference type="ARBA" id="ARBA00022841"/>
    </source>
</evidence>
<comment type="pathway">
    <text evidence="2">Glycan biosynthesis; alginate biosynthesis.</text>
</comment>
<proteinExistence type="predicted"/>
<keyword evidence="5" id="KW-0574">Periplasm</keyword>
<dbReference type="InterPro" id="IPR031811">
    <property type="entry name" value="ALGX/ALGJ_SGNH-like"/>
</dbReference>
<keyword evidence="10" id="KW-0132">Cell division</keyword>
<keyword evidence="4" id="KW-0732">Signal</keyword>
<dbReference type="GO" id="GO:0042597">
    <property type="term" value="C:periplasmic space"/>
    <property type="evidence" value="ECO:0007669"/>
    <property type="project" value="UniProtKB-SubCell"/>
</dbReference>
<protein>
    <submittedName>
        <fullName evidence="10">Cell division protein FtsQ</fullName>
    </submittedName>
</protein>
<evidence type="ECO:0000256" key="2">
    <source>
        <dbReference type="ARBA" id="ARBA00005182"/>
    </source>
</evidence>
<feature type="transmembrane region" description="Helical" evidence="8">
    <location>
        <begin position="25"/>
        <end position="46"/>
    </location>
</feature>
<evidence type="ECO:0000313" key="11">
    <source>
        <dbReference type="Proteomes" id="UP000486534"/>
    </source>
</evidence>
<feature type="domain" description="AlgX/AlgJ SGNH hydrolase-like" evidence="9">
    <location>
        <begin position="103"/>
        <end position="369"/>
    </location>
</feature>
<name>A0A7X1PLD7_9PSED</name>
<reference evidence="10 11" key="1">
    <citation type="submission" date="2019-10" db="EMBL/GenBank/DDBJ databases">
        <title>Pseudomonas dajingensis sp. nov., isolated from the profound head ulcers of farmed Murray cod (Maccullochella peelii peelii).</title>
        <authorList>
            <person name="Liu Y."/>
        </authorList>
    </citation>
    <scope>NUCLEOTIDE SEQUENCE [LARGE SCALE GENOMIC DNA]</scope>
    <source>
        <strain evidence="10 11">MC042</strain>
    </source>
</reference>
<dbReference type="CDD" id="cd14444">
    <property type="entry name" value="AlgX_N_like_1"/>
    <property type="match status" value="1"/>
</dbReference>
<dbReference type="GO" id="GO:0051301">
    <property type="term" value="P:cell division"/>
    <property type="evidence" value="ECO:0007669"/>
    <property type="project" value="UniProtKB-KW"/>
</dbReference>
<keyword evidence="6" id="KW-0016">Alginate biosynthesis</keyword>
<evidence type="ECO:0000256" key="4">
    <source>
        <dbReference type="ARBA" id="ARBA00022729"/>
    </source>
</evidence>
<evidence type="ECO:0000259" key="9">
    <source>
        <dbReference type="Pfam" id="PF16822"/>
    </source>
</evidence>
<evidence type="ECO:0000256" key="3">
    <source>
        <dbReference type="ARBA" id="ARBA00022679"/>
    </source>
</evidence>
<dbReference type="GO" id="GO:0016746">
    <property type="term" value="F:acyltransferase activity"/>
    <property type="evidence" value="ECO:0007669"/>
    <property type="project" value="UniProtKB-KW"/>
</dbReference>
<comment type="subcellular location">
    <subcellularLocation>
        <location evidence="1">Periplasm</location>
    </subcellularLocation>
</comment>
<evidence type="ECO:0000256" key="1">
    <source>
        <dbReference type="ARBA" id="ARBA00004418"/>
    </source>
</evidence>
<keyword evidence="7" id="KW-0012">Acyltransferase</keyword>
<evidence type="ECO:0000256" key="8">
    <source>
        <dbReference type="SAM" id="Phobius"/>
    </source>
</evidence>
<comment type="caution">
    <text evidence="10">The sequence shown here is derived from an EMBL/GenBank/DDBJ whole genome shotgun (WGS) entry which is preliminary data.</text>
</comment>
<keyword evidence="8" id="KW-0472">Membrane</keyword>
<sequence>MKQPAASSSIAPVAPSALDLRASPLAGWVLALFLTAGLFSCLWLMLKGPVSFLPQHVDRDMLLHGELTRRFAKQLQEAPLARQAAELERGGSWLLLGDLGPRVRQGCPGWLFLSDELRLYPNAQANAASKVRGVLELQRRLQERGIELLVAVVPDKSRIAADQLCGLPRAPALQMRTRAWLDRLRQAGVRTLDLTPALAPLGSDAFLRTDTHWSESGAQAAAQAIAQTVRAMPVQPTPAAAFVLEQTAPAPQPGDLVRLAGIDWLPQRLQPPRQWVAASRISQSQATPSAAEQSLDDLLGDANLPNSVLIGTSFSRHSNFAGFLQLALGAPLGNFAKDGGEFAGAANAYFASPAFKQTPPRLIVWEIPERDLQAPAAQQLQLP</sequence>
<dbReference type="GO" id="GO:0042121">
    <property type="term" value="P:alginic acid biosynthetic process"/>
    <property type="evidence" value="ECO:0007669"/>
    <property type="project" value="UniProtKB-UniPathway"/>
</dbReference>
<keyword evidence="10" id="KW-0131">Cell cycle</keyword>
<keyword evidence="3" id="KW-0808">Transferase</keyword>